<keyword evidence="4" id="KW-0862">Zinc</keyword>
<dbReference type="Pfam" id="PF07687">
    <property type="entry name" value="M20_dimer"/>
    <property type="match status" value="1"/>
</dbReference>
<dbReference type="PANTHER" id="PTHR43808">
    <property type="entry name" value="ACETYLORNITHINE DEACETYLASE"/>
    <property type="match status" value="1"/>
</dbReference>
<evidence type="ECO:0000313" key="7">
    <source>
        <dbReference type="Proteomes" id="UP000070371"/>
    </source>
</evidence>
<dbReference type="STRING" id="1579316.RC74_12955"/>
<dbReference type="InterPro" id="IPR050072">
    <property type="entry name" value="Peptidase_M20A"/>
</dbReference>
<dbReference type="GO" id="GO:0046872">
    <property type="term" value="F:metal ion binding"/>
    <property type="evidence" value="ECO:0007669"/>
    <property type="project" value="UniProtKB-KW"/>
</dbReference>
<dbReference type="Pfam" id="PF01546">
    <property type="entry name" value="Peptidase_M20"/>
    <property type="match status" value="1"/>
</dbReference>
<dbReference type="PANTHER" id="PTHR43808:SF25">
    <property type="entry name" value="PEPTIDASE M20 DIMERISATION DOMAIN-CONTAINING PROTEIN"/>
    <property type="match status" value="1"/>
</dbReference>
<dbReference type="OrthoDB" id="9809784at2"/>
<comment type="cofactor">
    <cofactor evidence="1">
        <name>Zn(2+)</name>
        <dbReference type="ChEBI" id="CHEBI:29105"/>
    </cofactor>
</comment>
<dbReference type="PROSITE" id="PS00758">
    <property type="entry name" value="ARGE_DAPE_CPG2_1"/>
    <property type="match status" value="1"/>
</dbReference>
<dbReference type="RefSeq" id="WP_052275059.1">
    <property type="nucleotide sequence ID" value="NZ_CP014327.1"/>
</dbReference>
<dbReference type="Gene3D" id="3.30.70.360">
    <property type="match status" value="1"/>
</dbReference>
<dbReference type="EMBL" id="CP014327">
    <property type="protein sequence ID" value="AML52060.1"/>
    <property type="molecule type" value="Genomic_DNA"/>
</dbReference>
<dbReference type="GO" id="GO:0016787">
    <property type="term" value="F:hydrolase activity"/>
    <property type="evidence" value="ECO:0007669"/>
    <property type="project" value="UniProtKB-KW"/>
</dbReference>
<name>A0A126V198_9RHOB</name>
<dbReference type="KEGG" id="hat:RC74_12955"/>
<keyword evidence="7" id="KW-1185">Reference proteome</keyword>
<evidence type="ECO:0000259" key="5">
    <source>
        <dbReference type="Pfam" id="PF07687"/>
    </source>
</evidence>
<evidence type="ECO:0000256" key="2">
    <source>
        <dbReference type="ARBA" id="ARBA00022723"/>
    </source>
</evidence>
<proteinExistence type="predicted"/>
<evidence type="ECO:0000256" key="4">
    <source>
        <dbReference type="ARBA" id="ARBA00022833"/>
    </source>
</evidence>
<reference evidence="6 7" key="1">
    <citation type="submission" date="2016-02" db="EMBL/GenBank/DDBJ databases">
        <title>Complete genome sequence of Halocynthiibacter arcticus PAMC 20958t from arctic marine sediment.</title>
        <authorList>
            <person name="Lee Y.M."/>
            <person name="Baek K."/>
            <person name="Lee H.K."/>
            <person name="Shin S.C."/>
        </authorList>
    </citation>
    <scope>NUCLEOTIDE SEQUENCE [LARGE SCALE GENOMIC DNA]</scope>
    <source>
        <strain evidence="6">PAMC 20958</strain>
    </source>
</reference>
<dbReference type="InterPro" id="IPR036264">
    <property type="entry name" value="Bact_exopeptidase_dim_dom"/>
</dbReference>
<feature type="domain" description="Peptidase M20 dimerisation" evidence="5">
    <location>
        <begin position="205"/>
        <end position="303"/>
    </location>
</feature>
<gene>
    <name evidence="6" type="ORF">RC74_12955</name>
</gene>
<sequence length="427" mass="45353">MSDFGLIAKLEAQQDAGADIELLRGAIGCESVTGNEGHFVDFLMSEMTQIGLKPASGDFLPDRPNTWGARVGTTDGPNLMFVGHTDTVHVRGWAEHWKGQPQEDPFSAPVIDNEIWGRGACDLKAGICSALAALRLLDTVGVQLAGTVSFAFIGDEESGEPNTGVSAGAKDLVKRIATGEIAKPDFAIYVEPTKLDVYTAQIGFFIAEISITGKSAYFGTPQDGVDALKATHQLLTALWQHAEELAQGPTHPLVGASDILVTKINGGGYIAVPGECELSLIRKLRPGENLDDAVAQFEAVVKGVAFDDGISFDIIYPAGRDHRFGGSPVEIDPDHPAAKSLAKCVTEVREATAEIGGAPYWSESPFLVNEIGCPTVYCAPGDISIAHTFEERVAVSEYLAGVRAFALFIARFCGTKTESTKLNGGNQ</sequence>
<keyword evidence="3" id="KW-0378">Hydrolase</keyword>
<evidence type="ECO:0000256" key="3">
    <source>
        <dbReference type="ARBA" id="ARBA00022801"/>
    </source>
</evidence>
<dbReference type="SUPFAM" id="SSF55031">
    <property type="entry name" value="Bacterial exopeptidase dimerisation domain"/>
    <property type="match status" value="1"/>
</dbReference>
<evidence type="ECO:0000313" key="6">
    <source>
        <dbReference type="EMBL" id="AML52060.1"/>
    </source>
</evidence>
<dbReference type="AlphaFoldDB" id="A0A126V198"/>
<dbReference type="InterPro" id="IPR001261">
    <property type="entry name" value="ArgE/DapE_CS"/>
</dbReference>
<organism evidence="6 7">
    <name type="scientific">Falsihalocynthiibacter arcticus</name>
    <dbReference type="NCBI Taxonomy" id="1579316"/>
    <lineage>
        <taxon>Bacteria</taxon>
        <taxon>Pseudomonadati</taxon>
        <taxon>Pseudomonadota</taxon>
        <taxon>Alphaproteobacteria</taxon>
        <taxon>Rhodobacterales</taxon>
        <taxon>Roseobacteraceae</taxon>
        <taxon>Falsihalocynthiibacter</taxon>
    </lineage>
</organism>
<dbReference type="InterPro" id="IPR011650">
    <property type="entry name" value="Peptidase_M20_dimer"/>
</dbReference>
<accession>A0A126V198</accession>
<protein>
    <submittedName>
        <fullName evidence="6">Acetylornithine deacetylase</fullName>
    </submittedName>
</protein>
<keyword evidence="2" id="KW-0479">Metal-binding</keyword>
<dbReference type="Gene3D" id="3.40.630.10">
    <property type="entry name" value="Zn peptidases"/>
    <property type="match status" value="1"/>
</dbReference>
<dbReference type="SUPFAM" id="SSF53187">
    <property type="entry name" value="Zn-dependent exopeptidases"/>
    <property type="match status" value="1"/>
</dbReference>
<evidence type="ECO:0000256" key="1">
    <source>
        <dbReference type="ARBA" id="ARBA00001947"/>
    </source>
</evidence>
<dbReference type="Proteomes" id="UP000070371">
    <property type="component" value="Chromosome"/>
</dbReference>
<dbReference type="InterPro" id="IPR002933">
    <property type="entry name" value="Peptidase_M20"/>
</dbReference>